<dbReference type="Proteomes" id="UP000199158">
    <property type="component" value="Unassembled WGS sequence"/>
</dbReference>
<gene>
    <name evidence="1" type="ORF">SAMN05216180_0038</name>
</gene>
<evidence type="ECO:0000313" key="2">
    <source>
        <dbReference type="Proteomes" id="UP000199158"/>
    </source>
</evidence>
<dbReference type="EMBL" id="FOCG01000001">
    <property type="protein sequence ID" value="SEM45366.1"/>
    <property type="molecule type" value="Genomic_DNA"/>
</dbReference>
<name>A0A1H7YGI1_9FIRM</name>
<dbReference type="RefSeq" id="WP_092750469.1">
    <property type="nucleotide sequence ID" value="NZ_FOCG01000001.1"/>
</dbReference>
<keyword evidence="2" id="KW-1185">Reference proteome</keyword>
<reference evidence="1 2" key="1">
    <citation type="submission" date="2016-10" db="EMBL/GenBank/DDBJ databases">
        <authorList>
            <person name="de Groot N.N."/>
        </authorList>
    </citation>
    <scope>NUCLEOTIDE SEQUENCE [LARGE SCALE GENOMIC DNA]</scope>
    <source>
        <strain evidence="1 2">CGMCC 1.5070</strain>
    </source>
</reference>
<accession>A0A1H7YGI1</accession>
<evidence type="ECO:0000313" key="1">
    <source>
        <dbReference type="EMBL" id="SEM45366.1"/>
    </source>
</evidence>
<proteinExistence type="predicted"/>
<organism evidence="1 2">
    <name type="scientific">Hydrogenoanaerobacterium saccharovorans</name>
    <dbReference type="NCBI Taxonomy" id="474960"/>
    <lineage>
        <taxon>Bacteria</taxon>
        <taxon>Bacillati</taxon>
        <taxon>Bacillota</taxon>
        <taxon>Clostridia</taxon>
        <taxon>Eubacteriales</taxon>
        <taxon>Oscillospiraceae</taxon>
        <taxon>Hydrogenoanaerobacterium</taxon>
    </lineage>
</organism>
<sequence>MVLEQVKQGINAVIDNLFVPPGAEVSEITISVKLSSSMATIKARREKNGVWDFSKKDDEI</sequence>
<protein>
    <submittedName>
        <fullName evidence="1">Uncharacterized protein</fullName>
    </submittedName>
</protein>
<dbReference type="AlphaFoldDB" id="A0A1H7YGI1"/>
<dbReference type="STRING" id="474960.SAMN05216180_0038"/>